<name>A0A7G5H7S3_9BACT</name>
<sequence length="244" mass="28402">MGKQRGSLYFTWGYNRDWYTKSTIHFRNTTTDNYDFTFIDAKAHDRPDMESFYKLNALTIPQYDMNLGYFFNDKRDLGIEISWDHLKYIVTDNQVIHVKGQIRGHQIDKDTLVTPDFVHLQHTNGNNYLMLNLVKRQKLWHSKAFQLSAIGKVGTGPLISYTISSVLGNNDDGYFHYHGMVAALSGGFKLDIFKYFFIQTDLQGAWVDYTNTKLGADHQGLATHHFYSLQYKYLFGFNYPLSKL</sequence>
<evidence type="ECO:0000313" key="1">
    <source>
        <dbReference type="EMBL" id="QMW07165.1"/>
    </source>
</evidence>
<accession>A0A7G5H7S3</accession>
<reference evidence="1 2" key="1">
    <citation type="submission" date="2020-07" db="EMBL/GenBank/DDBJ databases">
        <title>Spirosoma foliorum sp. nov., isolated from the leaves on the Nejang mountain Korea, Republic of.</title>
        <authorList>
            <person name="Ho H."/>
            <person name="Lee Y.-J."/>
            <person name="Nurcahyanto D.-A."/>
            <person name="Kim S.-G."/>
        </authorList>
    </citation>
    <scope>NUCLEOTIDE SEQUENCE [LARGE SCALE GENOMIC DNA]</scope>
    <source>
        <strain evidence="1 2">PL0136</strain>
    </source>
</reference>
<dbReference type="Proteomes" id="UP000515369">
    <property type="component" value="Chromosome"/>
</dbReference>
<proteinExistence type="predicted"/>
<gene>
    <name evidence="1" type="ORF">H3H32_32410</name>
</gene>
<dbReference type="KEGG" id="sfol:H3H32_32410"/>
<dbReference type="EMBL" id="CP059732">
    <property type="protein sequence ID" value="QMW07165.1"/>
    <property type="molecule type" value="Genomic_DNA"/>
</dbReference>
<organism evidence="1 2">
    <name type="scientific">Spirosoma foliorum</name>
    <dbReference type="NCBI Taxonomy" id="2710596"/>
    <lineage>
        <taxon>Bacteria</taxon>
        <taxon>Pseudomonadati</taxon>
        <taxon>Bacteroidota</taxon>
        <taxon>Cytophagia</taxon>
        <taxon>Cytophagales</taxon>
        <taxon>Cytophagaceae</taxon>
        <taxon>Spirosoma</taxon>
    </lineage>
</organism>
<keyword evidence="2" id="KW-1185">Reference proteome</keyword>
<dbReference type="AlphaFoldDB" id="A0A7G5H7S3"/>
<evidence type="ECO:0008006" key="3">
    <source>
        <dbReference type="Google" id="ProtNLM"/>
    </source>
</evidence>
<protein>
    <recommendedName>
        <fullName evidence="3">Outer membrane protein beta-barrel domain-containing protein</fullName>
    </recommendedName>
</protein>
<evidence type="ECO:0000313" key="2">
    <source>
        <dbReference type="Proteomes" id="UP000515369"/>
    </source>
</evidence>